<proteinExistence type="predicted"/>
<evidence type="ECO:0000313" key="1">
    <source>
        <dbReference type="EMBL" id="EHM37265.1"/>
    </source>
</evidence>
<dbReference type="HOGENOM" id="CLU_3234313_0_0_6"/>
<organism evidence="1 2">
    <name type="scientific">Hafnia alvei ATCC 51873</name>
    <dbReference type="NCBI Taxonomy" id="1002364"/>
    <lineage>
        <taxon>Bacteria</taxon>
        <taxon>Pseudomonadati</taxon>
        <taxon>Pseudomonadota</taxon>
        <taxon>Gammaproteobacteria</taxon>
        <taxon>Enterobacterales</taxon>
        <taxon>Hafniaceae</taxon>
        <taxon>Hafnia</taxon>
    </lineage>
</organism>
<evidence type="ECO:0000313" key="2">
    <source>
        <dbReference type="Proteomes" id="UP000005959"/>
    </source>
</evidence>
<dbReference type="EMBL" id="AGCI01000118">
    <property type="protein sequence ID" value="EHM37265.1"/>
    <property type="molecule type" value="Genomic_DNA"/>
</dbReference>
<gene>
    <name evidence="1" type="ORF">HMPREF0454_04726</name>
</gene>
<dbReference type="Proteomes" id="UP000005959">
    <property type="component" value="Unassembled WGS sequence"/>
</dbReference>
<accession>G9YDM8</accession>
<name>G9YDM8_HAFAL</name>
<dbReference type="AlphaFoldDB" id="G9YDM8"/>
<sequence length="43" mass="5465">MHGKKTDSINIFKHRLLLIKKKNERDEHEEWFRCQTEIQQRNW</sequence>
<reference evidence="1 2" key="1">
    <citation type="submission" date="2011-08" db="EMBL/GenBank/DDBJ databases">
        <authorList>
            <person name="Weinstock G."/>
            <person name="Sodergren E."/>
            <person name="Clifton S."/>
            <person name="Fulton L."/>
            <person name="Fulton B."/>
            <person name="Courtney L."/>
            <person name="Fronick C."/>
            <person name="Harrison M."/>
            <person name="Strong C."/>
            <person name="Farmer C."/>
            <person name="Delahaunty K."/>
            <person name="Markovic C."/>
            <person name="Hall O."/>
            <person name="Minx P."/>
            <person name="Tomlinson C."/>
            <person name="Mitreva M."/>
            <person name="Hou S."/>
            <person name="Chen J."/>
            <person name="Wollam A."/>
            <person name="Pepin K.H."/>
            <person name="Johnson M."/>
            <person name="Bhonagiri V."/>
            <person name="Zhang X."/>
            <person name="Suruliraj S."/>
            <person name="Warren W."/>
            <person name="Chinwalla A."/>
            <person name="Mardis E.R."/>
            <person name="Wilson R.K."/>
        </authorList>
    </citation>
    <scope>NUCLEOTIDE SEQUENCE [LARGE SCALE GENOMIC DNA]</scope>
    <source>
        <strain evidence="1 2">ATCC 51873</strain>
    </source>
</reference>
<comment type="caution">
    <text evidence="1">The sequence shown here is derived from an EMBL/GenBank/DDBJ whole genome shotgun (WGS) entry which is preliminary data.</text>
</comment>
<protein>
    <submittedName>
        <fullName evidence="1">Uncharacterized protein</fullName>
    </submittedName>
</protein>